<dbReference type="Pfam" id="PF12796">
    <property type="entry name" value="Ank_2"/>
    <property type="match status" value="1"/>
</dbReference>
<proteinExistence type="predicted"/>
<name>A0A1W5D6K1_9LECA</name>
<protein>
    <submittedName>
        <fullName evidence="2">Vegetative incompatibility protein het-e-1</fullName>
    </submittedName>
</protein>
<dbReference type="EMBL" id="FWEW01002728">
    <property type="protein sequence ID" value="SLM38726.1"/>
    <property type="molecule type" value="Genomic_DNA"/>
</dbReference>
<evidence type="ECO:0000256" key="1">
    <source>
        <dbReference type="PROSITE-ProRule" id="PRU00023"/>
    </source>
</evidence>
<dbReference type="InterPro" id="IPR036770">
    <property type="entry name" value="Ankyrin_rpt-contain_sf"/>
</dbReference>
<keyword evidence="3" id="KW-1185">Reference proteome</keyword>
<dbReference type="PROSITE" id="PS50297">
    <property type="entry name" value="ANK_REP_REGION"/>
    <property type="match status" value="1"/>
</dbReference>
<keyword evidence="1" id="KW-0040">ANK repeat</keyword>
<evidence type="ECO:0000313" key="3">
    <source>
        <dbReference type="Proteomes" id="UP000192927"/>
    </source>
</evidence>
<reference evidence="3" key="1">
    <citation type="submission" date="2017-03" db="EMBL/GenBank/DDBJ databases">
        <authorList>
            <person name="Sharma R."/>
            <person name="Thines M."/>
        </authorList>
    </citation>
    <scope>NUCLEOTIDE SEQUENCE [LARGE SCALE GENOMIC DNA]</scope>
</reference>
<accession>A0A1W5D6K1</accession>
<dbReference type="Gene3D" id="1.25.40.20">
    <property type="entry name" value="Ankyrin repeat-containing domain"/>
    <property type="match status" value="1"/>
</dbReference>
<sequence>MLLDKGADVNAQGGRYGNALYAASATGHDQVVQMLLDKGADVNAQGGQYGNALKAASKE</sequence>
<feature type="non-terminal residue" evidence="2">
    <location>
        <position position="59"/>
    </location>
</feature>
<feature type="repeat" description="ANK" evidence="1">
    <location>
        <begin position="15"/>
        <end position="47"/>
    </location>
</feature>
<dbReference type="InterPro" id="IPR002110">
    <property type="entry name" value="Ankyrin_rpt"/>
</dbReference>
<organism evidence="2 3">
    <name type="scientific">Lasallia pustulata</name>
    <dbReference type="NCBI Taxonomy" id="136370"/>
    <lineage>
        <taxon>Eukaryota</taxon>
        <taxon>Fungi</taxon>
        <taxon>Dikarya</taxon>
        <taxon>Ascomycota</taxon>
        <taxon>Pezizomycotina</taxon>
        <taxon>Lecanoromycetes</taxon>
        <taxon>OSLEUM clade</taxon>
        <taxon>Umbilicariomycetidae</taxon>
        <taxon>Umbilicariales</taxon>
        <taxon>Umbilicariaceae</taxon>
        <taxon>Lasallia</taxon>
    </lineage>
</organism>
<dbReference type="SUPFAM" id="SSF48403">
    <property type="entry name" value="Ankyrin repeat"/>
    <property type="match status" value="1"/>
</dbReference>
<dbReference type="AlphaFoldDB" id="A0A1W5D6K1"/>
<dbReference type="PROSITE" id="PS50088">
    <property type="entry name" value="ANK_REPEAT"/>
    <property type="match status" value="1"/>
</dbReference>
<evidence type="ECO:0000313" key="2">
    <source>
        <dbReference type="EMBL" id="SLM38726.1"/>
    </source>
</evidence>
<dbReference type="Proteomes" id="UP000192927">
    <property type="component" value="Unassembled WGS sequence"/>
</dbReference>